<protein>
    <recommendedName>
        <fullName evidence="4 10">Flagellar motor switch protein FliM</fullName>
    </recommendedName>
</protein>
<reference evidence="12 13" key="1">
    <citation type="submission" date="2019-08" db="EMBL/GenBank/DDBJ databases">
        <title>Calorimonas adulescens gen. nov., sp. nov., an anaerobic thermophilic bacterium from Sakhalin hot spring.</title>
        <authorList>
            <person name="Khomyakova M.A."/>
            <person name="Merkel A.Y."/>
            <person name="Novikov A."/>
            <person name="Bonch-Osmolovskaya E.A."/>
            <person name="Slobodkin A.I."/>
        </authorList>
    </citation>
    <scope>NUCLEOTIDE SEQUENCE [LARGE SCALE GENOMIC DNA]</scope>
    <source>
        <strain evidence="12 13">A05MB</strain>
    </source>
</reference>
<dbReference type="PRINTS" id="PR00955">
    <property type="entry name" value="FLGMOTORFLIM"/>
</dbReference>
<evidence type="ECO:0000256" key="1">
    <source>
        <dbReference type="ARBA" id="ARBA00004117"/>
    </source>
</evidence>
<dbReference type="InterPro" id="IPR036429">
    <property type="entry name" value="SpoA-like_sf"/>
</dbReference>
<evidence type="ECO:0000256" key="2">
    <source>
        <dbReference type="ARBA" id="ARBA00004202"/>
    </source>
</evidence>
<organism evidence="12 13">
    <name type="scientific">Calorimonas adulescens</name>
    <dbReference type="NCBI Taxonomy" id="2606906"/>
    <lineage>
        <taxon>Bacteria</taxon>
        <taxon>Bacillati</taxon>
        <taxon>Bacillota</taxon>
        <taxon>Clostridia</taxon>
        <taxon>Thermoanaerobacterales</taxon>
        <taxon>Thermoanaerobacteraceae</taxon>
        <taxon>Calorimonas</taxon>
    </lineage>
</organism>
<dbReference type="EMBL" id="VTPS01000001">
    <property type="protein sequence ID" value="TZE83345.1"/>
    <property type="molecule type" value="Genomic_DNA"/>
</dbReference>
<accession>A0A5D8QFH6</accession>
<dbReference type="AlphaFoldDB" id="A0A5D8QFH6"/>
<proteinExistence type="inferred from homology"/>
<evidence type="ECO:0000256" key="5">
    <source>
        <dbReference type="ARBA" id="ARBA00022475"/>
    </source>
</evidence>
<evidence type="ECO:0000313" key="13">
    <source>
        <dbReference type="Proteomes" id="UP000322976"/>
    </source>
</evidence>
<keyword evidence="6" id="KW-0145">Chemotaxis</keyword>
<dbReference type="GO" id="GO:0071978">
    <property type="term" value="P:bacterial-type flagellum-dependent swarming motility"/>
    <property type="evidence" value="ECO:0007669"/>
    <property type="project" value="TreeGrafter"/>
</dbReference>
<sequence length="330" mass="37264">MSDVMNQQEIDALLNALNRGELDVNEIKKEEEKVEIKVYDFRRPNKFSKEHLRTLQMIFDEFSRSAATFLSGYLRTMVQIDVISAEQLTYYEFNNSITNSMILGIVDFSPLNGSIIIGFYSNTAYSLIDRILGGSGQGDYNSKNFTEIELILMEQIIRELVSYLKEPWSNFLDLKPSLQKIETNTQFAQIAAANETVALFTMNIKIGKNEGYMIICIPHMVIEPIIPKLSTRFWYSTPNTQTGKQDMKNIEKRLESTYVTLIGVLGKAELKIADILNLSPGDVIQLNNSVTSGVDVYVENKKMFKGIPGKNRGKLAVKVLGQYEGGEHGV</sequence>
<dbReference type="GO" id="GO:0003774">
    <property type="term" value="F:cytoskeletal motor activity"/>
    <property type="evidence" value="ECO:0007669"/>
    <property type="project" value="InterPro"/>
</dbReference>
<comment type="caution">
    <text evidence="12">The sequence shown here is derived from an EMBL/GenBank/DDBJ whole genome shotgun (WGS) entry which is preliminary data.</text>
</comment>
<dbReference type="RefSeq" id="WP_149543963.1">
    <property type="nucleotide sequence ID" value="NZ_VTPS01000001.1"/>
</dbReference>
<dbReference type="InterPro" id="IPR001689">
    <property type="entry name" value="Flag_FliM"/>
</dbReference>
<dbReference type="NCBIfam" id="TIGR01397">
    <property type="entry name" value="fliM_switch"/>
    <property type="match status" value="1"/>
</dbReference>
<dbReference type="SUPFAM" id="SSF103039">
    <property type="entry name" value="CheC-like"/>
    <property type="match status" value="1"/>
</dbReference>
<comment type="subcellular location">
    <subcellularLocation>
        <location evidence="1">Bacterial flagellum basal body</location>
    </subcellularLocation>
    <subcellularLocation>
        <location evidence="2">Cell membrane</location>
        <topology evidence="2">Peripheral membrane protein</topology>
    </subcellularLocation>
</comment>
<dbReference type="InterPro" id="IPR028976">
    <property type="entry name" value="CheC-like_sf"/>
</dbReference>
<evidence type="ECO:0000256" key="7">
    <source>
        <dbReference type="ARBA" id="ARBA00022779"/>
    </source>
</evidence>
<dbReference type="Pfam" id="PF01052">
    <property type="entry name" value="FliMN_C"/>
    <property type="match status" value="1"/>
</dbReference>
<dbReference type="CDD" id="cd17908">
    <property type="entry name" value="FliM"/>
    <property type="match status" value="1"/>
</dbReference>
<feature type="domain" description="Flagellar motor switch protein FliN-like C-terminal" evidence="11">
    <location>
        <begin position="253"/>
        <end position="320"/>
    </location>
</feature>
<comment type="similarity">
    <text evidence="3">Belongs to the FliM family.</text>
</comment>
<evidence type="ECO:0000256" key="3">
    <source>
        <dbReference type="ARBA" id="ARBA00011049"/>
    </source>
</evidence>
<dbReference type="PIRSF" id="PIRSF002888">
    <property type="entry name" value="FliM"/>
    <property type="match status" value="1"/>
</dbReference>
<dbReference type="GO" id="GO:0009425">
    <property type="term" value="C:bacterial-type flagellum basal body"/>
    <property type="evidence" value="ECO:0007669"/>
    <property type="project" value="UniProtKB-SubCell"/>
</dbReference>
<dbReference type="PANTHER" id="PTHR30034">
    <property type="entry name" value="FLAGELLAR MOTOR SWITCH PROTEIN FLIM"/>
    <property type="match status" value="1"/>
</dbReference>
<evidence type="ECO:0000256" key="8">
    <source>
        <dbReference type="ARBA" id="ARBA00023136"/>
    </source>
</evidence>
<evidence type="ECO:0000256" key="10">
    <source>
        <dbReference type="NCBIfam" id="TIGR01397"/>
    </source>
</evidence>
<keyword evidence="12" id="KW-0282">Flagellum</keyword>
<evidence type="ECO:0000313" key="12">
    <source>
        <dbReference type="EMBL" id="TZE83345.1"/>
    </source>
</evidence>
<dbReference type="Proteomes" id="UP000322976">
    <property type="component" value="Unassembled WGS sequence"/>
</dbReference>
<keyword evidence="7" id="KW-0283">Flagellar rotation</keyword>
<dbReference type="Gene3D" id="3.40.1550.10">
    <property type="entry name" value="CheC-like"/>
    <property type="match status" value="1"/>
</dbReference>
<keyword evidence="13" id="KW-1185">Reference proteome</keyword>
<evidence type="ECO:0000259" key="11">
    <source>
        <dbReference type="Pfam" id="PF01052"/>
    </source>
</evidence>
<evidence type="ECO:0000256" key="4">
    <source>
        <dbReference type="ARBA" id="ARBA00021898"/>
    </source>
</evidence>
<keyword evidence="12" id="KW-0969">Cilium</keyword>
<gene>
    <name evidence="12" type="primary">fliM</name>
    <name evidence="12" type="ORF">FWJ32_00205</name>
</gene>
<dbReference type="Pfam" id="PF02154">
    <property type="entry name" value="FliM"/>
    <property type="match status" value="1"/>
</dbReference>
<dbReference type="PANTHER" id="PTHR30034:SF6">
    <property type="entry name" value="YOP PROTEINS TRANSLOCATION PROTEIN Q"/>
    <property type="match status" value="1"/>
</dbReference>
<keyword evidence="12" id="KW-0966">Cell projection</keyword>
<name>A0A5D8QFH6_9THEO</name>
<dbReference type="SUPFAM" id="SSF101801">
    <property type="entry name" value="Surface presentation of antigens (SPOA)"/>
    <property type="match status" value="1"/>
</dbReference>
<evidence type="ECO:0000256" key="6">
    <source>
        <dbReference type="ARBA" id="ARBA00022500"/>
    </source>
</evidence>
<keyword evidence="5" id="KW-1003">Cell membrane</keyword>
<dbReference type="GO" id="GO:0005886">
    <property type="term" value="C:plasma membrane"/>
    <property type="evidence" value="ECO:0007669"/>
    <property type="project" value="UniProtKB-SubCell"/>
</dbReference>
<dbReference type="Gene3D" id="2.30.330.10">
    <property type="entry name" value="SpoA-like"/>
    <property type="match status" value="1"/>
</dbReference>
<dbReference type="GO" id="GO:0050918">
    <property type="term" value="P:positive chemotaxis"/>
    <property type="evidence" value="ECO:0007669"/>
    <property type="project" value="TreeGrafter"/>
</dbReference>
<dbReference type="InterPro" id="IPR001543">
    <property type="entry name" value="FliN-like_C"/>
</dbReference>
<keyword evidence="8" id="KW-0472">Membrane</keyword>
<keyword evidence="9" id="KW-0975">Bacterial flagellum</keyword>
<evidence type="ECO:0000256" key="9">
    <source>
        <dbReference type="ARBA" id="ARBA00023143"/>
    </source>
</evidence>